<feature type="domain" description="HTH CENPB-type" evidence="3">
    <location>
        <begin position="42"/>
        <end position="107"/>
    </location>
</feature>
<dbReference type="GO" id="GO:0003677">
    <property type="term" value="F:DNA binding"/>
    <property type="evidence" value="ECO:0007669"/>
    <property type="project" value="UniProtKB-KW"/>
</dbReference>
<evidence type="ECO:0000259" key="3">
    <source>
        <dbReference type="PROSITE" id="PS51253"/>
    </source>
</evidence>
<name>A0A316YAY1_9BASI</name>
<dbReference type="GeneID" id="37040949"/>
<proteinExistence type="predicted"/>
<dbReference type="PROSITE" id="PS51253">
    <property type="entry name" value="HTH_CENPB"/>
    <property type="match status" value="1"/>
</dbReference>
<sequence length="234" mass="26329">MVQEAVQKVRNGASTAFKAAKEYGVNRHKVLRRLQGIPSAPEAMKQRRKLSDIEDKALCEWVVRRGILGWAPTKEELEEHASMLAKSPIAPGWANRFLERHKEFSYRRINAQTEARIWALTLPKIEAYYELVSCIYFLKLQQVVTERSLTAANIFGMDETPKYLSKTTRAEKRRILASGGRNEEPTQRGGTADTSKASVIETICADGSLLPPTIVFNGKNRQMDVLQHASTLGD</sequence>
<dbReference type="InterPro" id="IPR006600">
    <property type="entry name" value="HTH_CenpB_DNA-bd_dom"/>
</dbReference>
<evidence type="ECO:0000313" key="5">
    <source>
        <dbReference type="Proteomes" id="UP000245768"/>
    </source>
</evidence>
<dbReference type="InParanoid" id="A0A316YAY1"/>
<reference evidence="4 5" key="1">
    <citation type="journal article" date="2018" name="Mol. Biol. Evol.">
        <title>Broad Genomic Sampling Reveals a Smut Pathogenic Ancestry of the Fungal Clade Ustilaginomycotina.</title>
        <authorList>
            <person name="Kijpornyongpan T."/>
            <person name="Mondo S.J."/>
            <person name="Barry K."/>
            <person name="Sandor L."/>
            <person name="Lee J."/>
            <person name="Lipzen A."/>
            <person name="Pangilinan J."/>
            <person name="LaButti K."/>
            <person name="Hainaut M."/>
            <person name="Henrissat B."/>
            <person name="Grigoriev I.V."/>
            <person name="Spatafora J.W."/>
            <person name="Aime M.C."/>
        </authorList>
    </citation>
    <scope>NUCLEOTIDE SEQUENCE [LARGE SCALE GENOMIC DNA]</scope>
    <source>
        <strain evidence="4 5">MCA 4198</strain>
    </source>
</reference>
<feature type="non-terminal residue" evidence="4">
    <location>
        <position position="234"/>
    </location>
</feature>
<dbReference type="Pfam" id="PF03221">
    <property type="entry name" value="HTH_Tnp_Tc5"/>
    <property type="match status" value="1"/>
</dbReference>
<feature type="region of interest" description="Disordered" evidence="2">
    <location>
        <begin position="175"/>
        <end position="195"/>
    </location>
</feature>
<dbReference type="Proteomes" id="UP000245768">
    <property type="component" value="Unassembled WGS sequence"/>
</dbReference>
<accession>A0A316YAY1</accession>
<dbReference type="STRING" id="215250.A0A316YAY1"/>
<dbReference type="AlphaFoldDB" id="A0A316YAY1"/>
<evidence type="ECO:0000313" key="4">
    <source>
        <dbReference type="EMBL" id="PWN86502.1"/>
    </source>
</evidence>
<dbReference type="EMBL" id="KZ819645">
    <property type="protein sequence ID" value="PWN86502.1"/>
    <property type="molecule type" value="Genomic_DNA"/>
</dbReference>
<dbReference type="RefSeq" id="XP_025373700.1">
    <property type="nucleotide sequence ID" value="XM_025519033.1"/>
</dbReference>
<organism evidence="4 5">
    <name type="scientific">Acaromyces ingoldii</name>
    <dbReference type="NCBI Taxonomy" id="215250"/>
    <lineage>
        <taxon>Eukaryota</taxon>
        <taxon>Fungi</taxon>
        <taxon>Dikarya</taxon>
        <taxon>Basidiomycota</taxon>
        <taxon>Ustilaginomycotina</taxon>
        <taxon>Exobasidiomycetes</taxon>
        <taxon>Exobasidiales</taxon>
        <taxon>Cryptobasidiaceae</taxon>
        <taxon>Acaromyces</taxon>
    </lineage>
</organism>
<protein>
    <recommendedName>
        <fullName evidence="3">HTH CENPB-type domain-containing protein</fullName>
    </recommendedName>
</protein>
<evidence type="ECO:0000256" key="2">
    <source>
        <dbReference type="SAM" id="MobiDB-lite"/>
    </source>
</evidence>
<keyword evidence="1" id="KW-0238">DNA-binding</keyword>
<gene>
    <name evidence="4" type="ORF">FA10DRAFT_235587</name>
</gene>
<evidence type="ECO:0000256" key="1">
    <source>
        <dbReference type="ARBA" id="ARBA00023125"/>
    </source>
</evidence>
<dbReference type="OrthoDB" id="3265672at2759"/>
<keyword evidence="5" id="KW-1185">Reference proteome</keyword>